<organism evidence="1 2">
    <name type="scientific">Caerostris extrusa</name>
    <name type="common">Bark spider</name>
    <name type="synonym">Caerostris bankana</name>
    <dbReference type="NCBI Taxonomy" id="172846"/>
    <lineage>
        <taxon>Eukaryota</taxon>
        <taxon>Metazoa</taxon>
        <taxon>Ecdysozoa</taxon>
        <taxon>Arthropoda</taxon>
        <taxon>Chelicerata</taxon>
        <taxon>Arachnida</taxon>
        <taxon>Araneae</taxon>
        <taxon>Araneomorphae</taxon>
        <taxon>Entelegynae</taxon>
        <taxon>Araneoidea</taxon>
        <taxon>Araneidae</taxon>
        <taxon>Caerostris</taxon>
    </lineage>
</organism>
<gene>
    <name evidence="1" type="ORF">CEXT_619401</name>
</gene>
<sequence length="111" mass="12800">MLFRPRINRDPSIDPPPSTHFNQKTIFLQSLFPLRTRQKMFSMDPLVWTRIKTKMTDRFILPEIYGWVHTSTGALVSGAQKEDTYDDECAPVSLAGNELKRTLENVTSPIF</sequence>
<reference evidence="1 2" key="1">
    <citation type="submission" date="2021-06" db="EMBL/GenBank/DDBJ databases">
        <title>Caerostris extrusa draft genome.</title>
        <authorList>
            <person name="Kono N."/>
            <person name="Arakawa K."/>
        </authorList>
    </citation>
    <scope>NUCLEOTIDE SEQUENCE [LARGE SCALE GENOMIC DNA]</scope>
</reference>
<evidence type="ECO:0000313" key="2">
    <source>
        <dbReference type="Proteomes" id="UP001054945"/>
    </source>
</evidence>
<proteinExistence type="predicted"/>
<protein>
    <submittedName>
        <fullName evidence="1">Uncharacterized protein</fullName>
    </submittedName>
</protein>
<name>A0AAV4Y5W7_CAEEX</name>
<accession>A0AAV4Y5W7</accession>
<dbReference type="Proteomes" id="UP001054945">
    <property type="component" value="Unassembled WGS sequence"/>
</dbReference>
<dbReference type="EMBL" id="BPLR01018811">
    <property type="protein sequence ID" value="GIZ02423.1"/>
    <property type="molecule type" value="Genomic_DNA"/>
</dbReference>
<evidence type="ECO:0000313" key="1">
    <source>
        <dbReference type="EMBL" id="GIZ02423.1"/>
    </source>
</evidence>
<comment type="caution">
    <text evidence="1">The sequence shown here is derived from an EMBL/GenBank/DDBJ whole genome shotgun (WGS) entry which is preliminary data.</text>
</comment>
<keyword evidence="2" id="KW-1185">Reference proteome</keyword>
<dbReference type="AlphaFoldDB" id="A0AAV4Y5W7"/>